<reference evidence="5 6" key="1">
    <citation type="submission" date="2019-03" db="EMBL/GenBank/DDBJ databases">
        <authorList>
            <person name="Gaulin E."/>
            <person name="Dumas B."/>
        </authorList>
    </citation>
    <scope>NUCLEOTIDE SEQUENCE [LARGE SCALE GENOMIC DNA]</scope>
    <source>
        <strain evidence="5">CBS 568.67</strain>
    </source>
</reference>
<dbReference type="EMBL" id="CAADRA010005216">
    <property type="protein sequence ID" value="VFT87145.1"/>
    <property type="molecule type" value="Genomic_DNA"/>
</dbReference>
<dbReference type="Proteomes" id="UP000332933">
    <property type="component" value="Unassembled WGS sequence"/>
</dbReference>
<evidence type="ECO:0000313" key="5">
    <source>
        <dbReference type="EMBL" id="VFT87145.1"/>
    </source>
</evidence>
<feature type="chain" id="PRO_5036116138" evidence="3">
    <location>
        <begin position="18"/>
        <end position="375"/>
    </location>
</feature>
<evidence type="ECO:0000256" key="3">
    <source>
        <dbReference type="SAM" id="SignalP"/>
    </source>
</evidence>
<evidence type="ECO:0000313" key="4">
    <source>
        <dbReference type="EMBL" id="KAF0699149.1"/>
    </source>
</evidence>
<dbReference type="EMBL" id="VJMH01005195">
    <property type="protein sequence ID" value="KAF0699149.1"/>
    <property type="molecule type" value="Genomic_DNA"/>
</dbReference>
<proteinExistence type="inferred from homology"/>
<organism evidence="5 6">
    <name type="scientific">Aphanomyces stellatus</name>
    <dbReference type="NCBI Taxonomy" id="120398"/>
    <lineage>
        <taxon>Eukaryota</taxon>
        <taxon>Sar</taxon>
        <taxon>Stramenopiles</taxon>
        <taxon>Oomycota</taxon>
        <taxon>Saprolegniomycetes</taxon>
        <taxon>Saprolegniales</taxon>
        <taxon>Verrucalvaceae</taxon>
        <taxon>Aphanomyces</taxon>
    </lineage>
</organism>
<feature type="region of interest" description="Disordered" evidence="2">
    <location>
        <begin position="93"/>
        <end position="117"/>
    </location>
</feature>
<dbReference type="GO" id="GO:0017057">
    <property type="term" value="F:6-phosphogluconolactonase activity"/>
    <property type="evidence" value="ECO:0007669"/>
    <property type="project" value="TreeGrafter"/>
</dbReference>
<dbReference type="Pfam" id="PF10282">
    <property type="entry name" value="Lactonase"/>
    <property type="match status" value="1"/>
</dbReference>
<dbReference type="AlphaFoldDB" id="A0A485KPW8"/>
<dbReference type="InterPro" id="IPR011048">
    <property type="entry name" value="Haem_d1_sf"/>
</dbReference>
<protein>
    <submittedName>
        <fullName evidence="5">Aste57867_10270 protein</fullName>
    </submittedName>
</protein>
<feature type="signal peptide" evidence="3">
    <location>
        <begin position="1"/>
        <end position="17"/>
    </location>
</feature>
<sequence>MRITSALVLLAATPALAARYLLVGSQTTTDPTGLTVFQTKSGVVTPVDRVTNTSTGNNPTYMALSHDKQFLYLTNEVKAGTLTAYRVFHHDHDDDDDHSQGELSLDRLGSASTNSTGPVHIILTNDNRFAIVASYDVGSVTIVSLLEDGRVGEIVDQQFFQGAALVVPDRQEGPHGHCVALTTDNRFVYITDLGNDKIMQYTFNDGKLTPNKVAPFVGTPPGSLPRHLAIHPNGRHVFLTTELTNTLVRYTIDQSKGTLRADATVKTTDKTGDQYAAAVHVTSNGRFVLVSNRGLNANENSIAVFDAKTLKKISVAPLRSGAYPRDFTISEDNIVYVGNQLTNDLVSFRLLKNGTLVPTAAPAVAIARPVVLLTL</sequence>
<dbReference type="OrthoDB" id="9972196at2759"/>
<dbReference type="PANTHER" id="PTHR30344:SF1">
    <property type="entry name" value="6-PHOSPHOGLUCONOLACTONASE"/>
    <property type="match status" value="1"/>
</dbReference>
<keyword evidence="6" id="KW-1185">Reference proteome</keyword>
<keyword evidence="3" id="KW-0732">Signal</keyword>
<name>A0A485KPW8_9STRA</name>
<evidence type="ECO:0000256" key="1">
    <source>
        <dbReference type="ARBA" id="ARBA00005564"/>
    </source>
</evidence>
<dbReference type="InterPro" id="IPR015943">
    <property type="entry name" value="WD40/YVTN_repeat-like_dom_sf"/>
</dbReference>
<comment type="similarity">
    <text evidence="1">Belongs to the cycloisomerase 2 family.</text>
</comment>
<evidence type="ECO:0000313" key="6">
    <source>
        <dbReference type="Proteomes" id="UP000332933"/>
    </source>
</evidence>
<dbReference type="InterPro" id="IPR050282">
    <property type="entry name" value="Cycloisomerase_2"/>
</dbReference>
<evidence type="ECO:0000256" key="2">
    <source>
        <dbReference type="SAM" id="MobiDB-lite"/>
    </source>
</evidence>
<dbReference type="Gene3D" id="2.130.10.10">
    <property type="entry name" value="YVTN repeat-like/Quinoprotein amine dehydrogenase"/>
    <property type="match status" value="1"/>
</dbReference>
<accession>A0A485KPW8</accession>
<gene>
    <name evidence="5" type="primary">Aste57867_10270</name>
    <name evidence="4" type="ORF">As57867_010230</name>
    <name evidence="5" type="ORF">ASTE57867_10270</name>
</gene>
<dbReference type="InterPro" id="IPR019405">
    <property type="entry name" value="Lactonase_7-beta_prop"/>
</dbReference>
<dbReference type="SUPFAM" id="SSF51004">
    <property type="entry name" value="C-terminal (heme d1) domain of cytochrome cd1-nitrite reductase"/>
    <property type="match status" value="1"/>
</dbReference>
<dbReference type="GO" id="GO:0005829">
    <property type="term" value="C:cytosol"/>
    <property type="evidence" value="ECO:0007669"/>
    <property type="project" value="TreeGrafter"/>
</dbReference>
<reference evidence="4" key="2">
    <citation type="submission" date="2019-06" db="EMBL/GenBank/DDBJ databases">
        <title>Genomics analysis of Aphanomyces spp. identifies a new class of oomycete effector associated with host adaptation.</title>
        <authorList>
            <person name="Gaulin E."/>
        </authorList>
    </citation>
    <scope>NUCLEOTIDE SEQUENCE</scope>
    <source>
        <strain evidence="4">CBS 578.67</strain>
    </source>
</reference>
<dbReference type="PANTHER" id="PTHR30344">
    <property type="entry name" value="6-PHOSPHOGLUCONOLACTONASE-RELATED"/>
    <property type="match status" value="1"/>
</dbReference>